<dbReference type="EMBL" id="AP014940">
    <property type="protein sequence ID" value="BAV99792.1"/>
    <property type="molecule type" value="Genomic_DNA"/>
</dbReference>
<evidence type="ECO:0000313" key="1">
    <source>
        <dbReference type="EMBL" id="BAV99792.1"/>
    </source>
</evidence>
<name>A0AAU9B666_LYSEN</name>
<sequence>MRRGHSGRERVRPAALGLAVTRLTRFTDPHAVDLWDRRFRWRSGERLRDRTIDATWQRVAAAVGGSDDGGYWRSRYAAAFGAWQLLPDPRLLRRAGTERAVPPLRAPRAALNAGAFVIEPGGARARFDFERFAATAALAVRLLDDAAEAFGAELAGGLRLEVGLIGVADALALMGVDYLGEAAAAQAQAMARSLALGCAQGAGRLARERGARGEAAGLGERWRSRELPAALAEAVAGNRRHARLTRVRPQPSLARLANGASDGIEPAYARLRDLHAATPQALRAARGRIAAAMQPWLDAPVGVRP</sequence>
<proteinExistence type="predicted"/>
<organism evidence="1 2">
    <name type="scientific">Lysobacter enzymogenes</name>
    <dbReference type="NCBI Taxonomy" id="69"/>
    <lineage>
        <taxon>Bacteria</taxon>
        <taxon>Pseudomonadati</taxon>
        <taxon>Pseudomonadota</taxon>
        <taxon>Gammaproteobacteria</taxon>
        <taxon>Lysobacterales</taxon>
        <taxon>Lysobacteraceae</taxon>
        <taxon>Lysobacter</taxon>
    </lineage>
</organism>
<protein>
    <submittedName>
        <fullName evidence="1">Uncharacterized protein</fullName>
    </submittedName>
</protein>
<dbReference type="Gene3D" id="3.20.70.20">
    <property type="match status" value="1"/>
</dbReference>
<dbReference type="AlphaFoldDB" id="A0AAU9B666"/>
<evidence type="ECO:0000313" key="2">
    <source>
        <dbReference type="Proteomes" id="UP000218824"/>
    </source>
</evidence>
<reference evidence="1 2" key="1">
    <citation type="journal article" date="2017" name="DNA Res.">
        <title>Complete genome sequence and expression profile of the commercial lytic enzyme producer Lysobacter enzymogenes M497-1.</title>
        <authorList>
            <person name="Takami H."/>
            <person name="Toyoda A."/>
            <person name="Uchiyama I."/>
            <person name="Itoh T."/>
            <person name="Takaki Y."/>
            <person name="Arai W."/>
            <person name="Nishi S."/>
            <person name="Kawai M."/>
            <person name="Shinya K."/>
            <person name="Ikeda H."/>
        </authorList>
    </citation>
    <scope>NUCLEOTIDE SEQUENCE [LARGE SCALE GENOMIC DNA]</scope>
    <source>
        <strain evidence="1 2">M497-1</strain>
    </source>
</reference>
<dbReference type="KEGG" id="lem:LEN_4305"/>
<accession>A0AAU9B666</accession>
<dbReference type="SUPFAM" id="SSF51998">
    <property type="entry name" value="PFL-like glycyl radical enzymes"/>
    <property type="match status" value="1"/>
</dbReference>
<dbReference type="Proteomes" id="UP000218824">
    <property type="component" value="Chromosome"/>
</dbReference>
<gene>
    <name evidence="1" type="ORF">LEN_4305</name>
</gene>